<evidence type="ECO:0000313" key="2">
    <source>
        <dbReference type="Proteomes" id="UP000004756"/>
    </source>
</evidence>
<name>C0D7B0_9FIRM</name>
<dbReference type="EMBL" id="ACCJ01000426">
    <property type="protein sequence ID" value="EEG52776.1"/>
    <property type="molecule type" value="Genomic_DNA"/>
</dbReference>
<organism evidence="1 2">
    <name type="scientific">[Clostridium] asparagiforme DSM 15981</name>
    <dbReference type="NCBI Taxonomy" id="518636"/>
    <lineage>
        <taxon>Bacteria</taxon>
        <taxon>Bacillati</taxon>
        <taxon>Bacillota</taxon>
        <taxon>Clostridia</taxon>
        <taxon>Lachnospirales</taxon>
        <taxon>Lachnospiraceae</taxon>
        <taxon>Enterocloster</taxon>
    </lineage>
</organism>
<dbReference type="AlphaFoldDB" id="C0D7B0"/>
<sequence>MRTDTEAGSGTGGIGCGPPVCIWAELEEVCKLRERYGGK</sequence>
<accession>C0D7B0</accession>
<reference evidence="1 2" key="1">
    <citation type="submission" date="2009-02" db="EMBL/GenBank/DDBJ databases">
        <title>Draft genome sequence of Clostridium asparagiforme (DSM 15981).</title>
        <authorList>
            <person name="Sudarsanam P."/>
            <person name="Ley R."/>
            <person name="Guruge J."/>
            <person name="Turnbaugh P.J."/>
            <person name="Mahowald M."/>
            <person name="Liep D."/>
            <person name="Gordon J."/>
        </authorList>
    </citation>
    <scope>NUCLEOTIDE SEQUENCE [LARGE SCALE GENOMIC DNA]</scope>
    <source>
        <strain evidence="1 2">DSM 15981</strain>
    </source>
</reference>
<dbReference type="Proteomes" id="UP000004756">
    <property type="component" value="Unassembled WGS sequence"/>
</dbReference>
<dbReference type="HOGENOM" id="CLU_3307099_0_0_9"/>
<evidence type="ECO:0000313" key="1">
    <source>
        <dbReference type="EMBL" id="EEG52776.1"/>
    </source>
</evidence>
<comment type="caution">
    <text evidence="1">The sequence shown here is derived from an EMBL/GenBank/DDBJ whole genome shotgun (WGS) entry which is preliminary data.</text>
</comment>
<keyword evidence="2" id="KW-1185">Reference proteome</keyword>
<protein>
    <submittedName>
        <fullName evidence="1">Uncharacterized protein</fullName>
    </submittedName>
</protein>
<gene>
    <name evidence="1" type="ORF">CLOSTASPAR_05157</name>
</gene>
<proteinExistence type="predicted"/>